<dbReference type="Gene3D" id="3.30.60.10">
    <property type="entry name" value="Endochitinase-like"/>
    <property type="match status" value="1"/>
</dbReference>
<reference evidence="11 12" key="1">
    <citation type="submission" date="2024-04" db="EMBL/GenBank/DDBJ databases">
        <authorList>
            <person name="Fracassetti M."/>
        </authorList>
    </citation>
    <scope>NUCLEOTIDE SEQUENCE [LARGE SCALE GENOMIC DNA]</scope>
</reference>
<protein>
    <recommendedName>
        <fullName evidence="10">Chitin-binding type-1 domain-containing protein</fullName>
    </recommendedName>
</protein>
<dbReference type="PROSITE" id="PS50941">
    <property type="entry name" value="CHIT_BIND_I_2"/>
    <property type="match status" value="1"/>
</dbReference>
<organism evidence="11 12">
    <name type="scientific">Linum trigynum</name>
    <dbReference type="NCBI Taxonomy" id="586398"/>
    <lineage>
        <taxon>Eukaryota</taxon>
        <taxon>Viridiplantae</taxon>
        <taxon>Streptophyta</taxon>
        <taxon>Embryophyta</taxon>
        <taxon>Tracheophyta</taxon>
        <taxon>Spermatophyta</taxon>
        <taxon>Magnoliopsida</taxon>
        <taxon>eudicotyledons</taxon>
        <taxon>Gunneridae</taxon>
        <taxon>Pentapetalae</taxon>
        <taxon>rosids</taxon>
        <taxon>fabids</taxon>
        <taxon>Malpighiales</taxon>
        <taxon>Linaceae</taxon>
        <taxon>Linum</taxon>
    </lineage>
</organism>
<dbReference type="PROSITE" id="PS00026">
    <property type="entry name" value="CHIT_BIND_I_1"/>
    <property type="match status" value="1"/>
</dbReference>
<feature type="domain" description="Chitin-binding type-1" evidence="10">
    <location>
        <begin position="60"/>
        <end position="102"/>
    </location>
</feature>
<dbReference type="Pfam" id="PF00187">
    <property type="entry name" value="Chitin_bind_1"/>
    <property type="match status" value="1"/>
</dbReference>
<name>A0AAV2E8F8_9ROSI</name>
<feature type="disulfide bond" evidence="7">
    <location>
        <begin position="70"/>
        <end position="82"/>
    </location>
</feature>
<dbReference type="AlphaFoldDB" id="A0AAV2E8F8"/>
<dbReference type="GO" id="GO:0016787">
    <property type="term" value="F:hydrolase activity"/>
    <property type="evidence" value="ECO:0007669"/>
    <property type="project" value="UniProtKB-KW"/>
</dbReference>
<evidence type="ECO:0000313" key="11">
    <source>
        <dbReference type="EMBL" id="CAL1382201.1"/>
    </source>
</evidence>
<evidence type="ECO:0000256" key="8">
    <source>
        <dbReference type="SAM" id="MobiDB-lite"/>
    </source>
</evidence>
<dbReference type="PANTHER" id="PTHR46471">
    <property type="entry name" value="CHITIN DEACETYLASE"/>
    <property type="match status" value="1"/>
</dbReference>
<dbReference type="GO" id="GO:0046872">
    <property type="term" value="F:metal ion binding"/>
    <property type="evidence" value="ECO:0007669"/>
    <property type="project" value="UniProtKB-KW"/>
</dbReference>
<dbReference type="InterPro" id="IPR036861">
    <property type="entry name" value="Endochitinase-like_sf"/>
</dbReference>
<evidence type="ECO:0000256" key="5">
    <source>
        <dbReference type="ARBA" id="ARBA00023157"/>
    </source>
</evidence>
<gene>
    <name evidence="11" type="ORF">LTRI10_LOCUS23540</name>
</gene>
<keyword evidence="2" id="KW-0479">Metal-binding</keyword>
<keyword evidence="12" id="KW-1185">Reference proteome</keyword>
<feature type="chain" id="PRO_5043393604" description="Chitin-binding type-1 domain-containing protein" evidence="9">
    <location>
        <begin position="24"/>
        <end position="126"/>
    </location>
</feature>
<proteinExistence type="predicted"/>
<evidence type="ECO:0000256" key="7">
    <source>
        <dbReference type="PROSITE-ProRule" id="PRU00261"/>
    </source>
</evidence>
<keyword evidence="1 7" id="KW-0147">Chitin-binding</keyword>
<sequence>MHQPTASALSLLMVTILLATSYAVRANARKFGESATSFTFRSSPFSFNDTARIEHAVDDEGSCGGESGSCEDNLCCSKYGYCGDDDRYCGRGCQPQFGNCGGGSGGDDSPPPPTKKKHPAPPPDDS</sequence>
<comment type="caution">
    <text evidence="7">Lacks conserved residue(s) required for the propagation of feature annotation.</text>
</comment>
<feature type="disulfide bond" evidence="7">
    <location>
        <begin position="75"/>
        <end position="89"/>
    </location>
</feature>
<evidence type="ECO:0000259" key="10">
    <source>
        <dbReference type="PROSITE" id="PS50941"/>
    </source>
</evidence>
<dbReference type="GO" id="GO:0008061">
    <property type="term" value="F:chitin binding"/>
    <property type="evidence" value="ECO:0007669"/>
    <property type="project" value="UniProtKB-UniRule"/>
</dbReference>
<evidence type="ECO:0000256" key="6">
    <source>
        <dbReference type="ARBA" id="ARBA00023277"/>
    </source>
</evidence>
<evidence type="ECO:0000313" key="12">
    <source>
        <dbReference type="Proteomes" id="UP001497516"/>
    </source>
</evidence>
<dbReference type="CDD" id="cd00035">
    <property type="entry name" value="ChtBD1"/>
    <property type="match status" value="1"/>
</dbReference>
<dbReference type="InterPro" id="IPR018371">
    <property type="entry name" value="Chitin-binding_1_CS"/>
</dbReference>
<evidence type="ECO:0000256" key="4">
    <source>
        <dbReference type="ARBA" id="ARBA00022801"/>
    </source>
</evidence>
<dbReference type="SUPFAM" id="SSF57016">
    <property type="entry name" value="Plant lectins/antimicrobial peptides"/>
    <property type="match status" value="1"/>
</dbReference>
<feature type="signal peptide" evidence="9">
    <location>
        <begin position="1"/>
        <end position="23"/>
    </location>
</feature>
<accession>A0AAV2E8F8</accession>
<evidence type="ECO:0000256" key="1">
    <source>
        <dbReference type="ARBA" id="ARBA00022669"/>
    </source>
</evidence>
<evidence type="ECO:0000256" key="3">
    <source>
        <dbReference type="ARBA" id="ARBA00022729"/>
    </source>
</evidence>
<keyword evidence="4" id="KW-0378">Hydrolase</keyword>
<dbReference type="SMART" id="SM00270">
    <property type="entry name" value="ChtBD1"/>
    <property type="match status" value="1"/>
</dbReference>
<evidence type="ECO:0000256" key="9">
    <source>
        <dbReference type="SAM" id="SignalP"/>
    </source>
</evidence>
<feature type="region of interest" description="Disordered" evidence="8">
    <location>
        <begin position="100"/>
        <end position="126"/>
    </location>
</feature>
<keyword evidence="5 7" id="KW-1015">Disulfide bond</keyword>
<keyword evidence="6" id="KW-0119">Carbohydrate metabolism</keyword>
<evidence type="ECO:0000256" key="2">
    <source>
        <dbReference type="ARBA" id="ARBA00022723"/>
    </source>
</evidence>
<dbReference type="PANTHER" id="PTHR46471:SF2">
    <property type="entry name" value="CHITIN DEACETYLASE-RELATED"/>
    <property type="match status" value="1"/>
</dbReference>
<keyword evidence="3 9" id="KW-0732">Signal</keyword>
<dbReference type="Proteomes" id="UP001497516">
    <property type="component" value="Chromosome 4"/>
</dbReference>
<dbReference type="EMBL" id="OZ034817">
    <property type="protein sequence ID" value="CAL1382201.1"/>
    <property type="molecule type" value="Genomic_DNA"/>
</dbReference>
<dbReference type="InterPro" id="IPR001002">
    <property type="entry name" value="Chitin-bd_1"/>
</dbReference>